<evidence type="ECO:0000259" key="4">
    <source>
        <dbReference type="PROSITE" id="PS51084"/>
    </source>
</evidence>
<dbReference type="GO" id="GO:0003824">
    <property type="term" value="F:catalytic activity"/>
    <property type="evidence" value="ECO:0007669"/>
    <property type="project" value="InterPro"/>
</dbReference>
<feature type="short sequence motif" description="Histidine triad motif" evidence="2 3">
    <location>
        <begin position="98"/>
        <end position="102"/>
    </location>
</feature>
<evidence type="ECO:0000313" key="6">
    <source>
        <dbReference type="Proteomes" id="UP000177876"/>
    </source>
</evidence>
<dbReference type="InterPro" id="IPR036265">
    <property type="entry name" value="HIT-like_sf"/>
</dbReference>
<dbReference type="InterPro" id="IPR011146">
    <property type="entry name" value="HIT-like"/>
</dbReference>
<reference evidence="5 6" key="1">
    <citation type="journal article" date="2016" name="Nat. Commun.">
        <title>Thousands of microbial genomes shed light on interconnected biogeochemical processes in an aquifer system.</title>
        <authorList>
            <person name="Anantharaman K."/>
            <person name="Brown C.T."/>
            <person name="Hug L.A."/>
            <person name="Sharon I."/>
            <person name="Castelle C.J."/>
            <person name="Probst A.J."/>
            <person name="Thomas B.C."/>
            <person name="Singh A."/>
            <person name="Wilkins M.J."/>
            <person name="Karaoz U."/>
            <person name="Brodie E.L."/>
            <person name="Williams K.H."/>
            <person name="Hubbard S.S."/>
            <person name="Banfield J.F."/>
        </authorList>
    </citation>
    <scope>NUCLEOTIDE SEQUENCE [LARGE SCALE GENOMIC DNA]</scope>
</reference>
<proteinExistence type="predicted"/>
<sequence length="114" mass="12558">MEGCIFCDIAEGRMEADIVYADDQVVAFRDINPQAPVHDVVITRRHITSALELTTEDSGLLSDLFQAIEKVAEIEGVAEGGIRIVTNVGIEADQVIKHLHFHILGGRKMHWPPG</sequence>
<dbReference type="STRING" id="1797197.A2Y75_04635"/>
<name>A0A1F2WGQ0_9ACTN</name>
<dbReference type="PANTHER" id="PTHR23089">
    <property type="entry name" value="HISTIDINE TRIAD HIT PROTEIN"/>
    <property type="match status" value="1"/>
</dbReference>
<accession>A0A1F2WGQ0</accession>
<dbReference type="EMBL" id="MELK01000050">
    <property type="protein sequence ID" value="OFW56001.1"/>
    <property type="molecule type" value="Genomic_DNA"/>
</dbReference>
<dbReference type="InterPro" id="IPR001310">
    <property type="entry name" value="Histidine_triad_HIT"/>
</dbReference>
<dbReference type="Pfam" id="PF11969">
    <property type="entry name" value="DcpS_C"/>
    <property type="match status" value="1"/>
</dbReference>
<evidence type="ECO:0000256" key="3">
    <source>
        <dbReference type="PROSITE-ProRule" id="PRU00464"/>
    </source>
</evidence>
<comment type="caution">
    <text evidence="5">The sequence shown here is derived from an EMBL/GenBank/DDBJ whole genome shotgun (WGS) entry which is preliminary data.</text>
</comment>
<feature type="active site" description="Tele-AMP-histidine intermediate" evidence="1">
    <location>
        <position position="100"/>
    </location>
</feature>
<dbReference type="AlphaFoldDB" id="A0A1F2WGQ0"/>
<evidence type="ECO:0000256" key="1">
    <source>
        <dbReference type="PIRSR" id="PIRSR601310-1"/>
    </source>
</evidence>
<organism evidence="5 6">
    <name type="scientific">Candidatus Solincola sediminis</name>
    <dbReference type="NCBI Taxonomy" id="1797199"/>
    <lineage>
        <taxon>Bacteria</taxon>
        <taxon>Bacillati</taxon>
        <taxon>Actinomycetota</taxon>
        <taxon>Candidatus Geothermincolia</taxon>
        <taxon>Candidatus Geothermincolales</taxon>
        <taxon>Candidatus Geothermincolaceae</taxon>
        <taxon>Candidatus Solincola</taxon>
    </lineage>
</organism>
<evidence type="ECO:0000256" key="2">
    <source>
        <dbReference type="PIRSR" id="PIRSR601310-3"/>
    </source>
</evidence>
<dbReference type="PROSITE" id="PS00892">
    <property type="entry name" value="HIT_1"/>
    <property type="match status" value="1"/>
</dbReference>
<evidence type="ECO:0000313" key="5">
    <source>
        <dbReference type="EMBL" id="OFW56001.1"/>
    </source>
</evidence>
<protein>
    <submittedName>
        <fullName evidence="5">Histidine triad nucleotide-binding protein</fullName>
    </submittedName>
</protein>
<dbReference type="InterPro" id="IPR019808">
    <property type="entry name" value="Histidine_triad_CS"/>
</dbReference>
<dbReference type="Gene3D" id="3.30.428.10">
    <property type="entry name" value="HIT-like"/>
    <property type="match status" value="1"/>
</dbReference>
<dbReference type="Proteomes" id="UP000177876">
    <property type="component" value="Unassembled WGS sequence"/>
</dbReference>
<dbReference type="SUPFAM" id="SSF54197">
    <property type="entry name" value="HIT-like"/>
    <property type="match status" value="1"/>
</dbReference>
<feature type="domain" description="HIT" evidence="4">
    <location>
        <begin position="5"/>
        <end position="114"/>
    </location>
</feature>
<dbReference type="PRINTS" id="PR00332">
    <property type="entry name" value="HISTRIAD"/>
</dbReference>
<dbReference type="PROSITE" id="PS51084">
    <property type="entry name" value="HIT_2"/>
    <property type="match status" value="1"/>
</dbReference>
<gene>
    <name evidence="5" type="ORF">A2Y75_04635</name>
</gene>